<sequence>MGYASDPKWWNDETTSGWTRVKEALHRDWEQTKADFSKHGGQELDQNVKDTVKQATGQQPIPPPGVPNTDWEHEEQGLRYGWGAAGHYRDHAEWNEGVESKLKTEWEDLKNGRTWEEIKASARRGWDAARRKLS</sequence>
<keyword evidence="2" id="KW-1185">Reference proteome</keyword>
<dbReference type="Proteomes" id="UP000067626">
    <property type="component" value="Chromosome"/>
</dbReference>
<evidence type="ECO:0000313" key="2">
    <source>
        <dbReference type="Proteomes" id="UP000067626"/>
    </source>
</evidence>
<dbReference type="OrthoDB" id="276606at2"/>
<accession>A0A0K1ETA9</accession>
<dbReference type="AlphaFoldDB" id="A0A0K1ETA9"/>
<reference evidence="1 2" key="1">
    <citation type="submission" date="2015-07" db="EMBL/GenBank/DDBJ databases">
        <title>Genome analysis of myxobacterium Chondromyces crocatus Cm c5 reveals a high potential for natural compound synthesis and the genetic basis for the loss of fruiting body formation.</title>
        <authorList>
            <person name="Zaburannyi N."/>
            <person name="Bunk B."/>
            <person name="Maier J."/>
            <person name="Overmann J."/>
            <person name="Mueller R."/>
        </authorList>
    </citation>
    <scope>NUCLEOTIDE SEQUENCE [LARGE SCALE GENOMIC DNA]</scope>
    <source>
        <strain evidence="1 2">Cm c5</strain>
    </source>
</reference>
<name>A0A0K1ETA9_CHOCO</name>
<evidence type="ECO:0000313" key="1">
    <source>
        <dbReference type="EMBL" id="AKT44039.1"/>
    </source>
</evidence>
<dbReference type="KEGG" id="ccro:CMC5_082770"/>
<organism evidence="1 2">
    <name type="scientific">Chondromyces crocatus</name>
    <dbReference type="NCBI Taxonomy" id="52"/>
    <lineage>
        <taxon>Bacteria</taxon>
        <taxon>Pseudomonadati</taxon>
        <taxon>Myxococcota</taxon>
        <taxon>Polyangia</taxon>
        <taxon>Polyangiales</taxon>
        <taxon>Polyangiaceae</taxon>
        <taxon>Chondromyces</taxon>
    </lineage>
</organism>
<gene>
    <name evidence="1" type="ORF">CMC5_082770</name>
</gene>
<dbReference type="EMBL" id="CP012159">
    <property type="protein sequence ID" value="AKT44039.1"/>
    <property type="molecule type" value="Genomic_DNA"/>
</dbReference>
<proteinExistence type="predicted"/>
<protein>
    <submittedName>
        <fullName evidence="1">Uncharacterized protein</fullName>
    </submittedName>
</protein>
<dbReference type="RefSeq" id="WP_050435433.1">
    <property type="nucleotide sequence ID" value="NZ_CP012159.1"/>
</dbReference>